<keyword evidence="1" id="KW-0732">Signal</keyword>
<evidence type="ECO:0000313" key="3">
    <source>
        <dbReference type="Proteomes" id="UP000663879"/>
    </source>
</evidence>
<comment type="caution">
    <text evidence="2">The sequence shown here is derived from an EMBL/GenBank/DDBJ whole genome shotgun (WGS) entry which is preliminary data.</text>
</comment>
<organism evidence="2 3">
    <name type="scientific">Brachionus calyciflorus</name>
    <dbReference type="NCBI Taxonomy" id="104777"/>
    <lineage>
        <taxon>Eukaryota</taxon>
        <taxon>Metazoa</taxon>
        <taxon>Spiralia</taxon>
        <taxon>Gnathifera</taxon>
        <taxon>Rotifera</taxon>
        <taxon>Eurotatoria</taxon>
        <taxon>Monogononta</taxon>
        <taxon>Pseudotrocha</taxon>
        <taxon>Ploima</taxon>
        <taxon>Brachionidae</taxon>
        <taxon>Brachionus</taxon>
    </lineage>
</organism>
<sequence>MKPFIIFLFISLVNLIKTNKLNRCRLPNPSQYGVGIGFPRVQNRVKSLGIMNVTMLFVDFKNAPANRTTRDVLSIISPEAEKFFFKNSYGKLQVKLLPNLKWLRMSKNSSEYNMSPKISFNAQKSYISEAVSLAKGWDFSTSQMIVVITNPNVADVPYGPTFSPNSGQGIVVNGKVFENAVNSGKDLLYWKSFWFNHEVSHSMGLPDLYSFSGGLQFRFTGSWSIMGNINSLGREYFAWERWLLGWIEDSQVICLSDTKFLRVNLTAIEIPNGIKMVVVPITVSSAVVVESRKKYGYDDKIVRQGILVYVVDSHKTSGNGPIRVLPINDNDEKKLNATLSIGSQLVYNNVKINYESSFSTIDTITILRT</sequence>
<dbReference type="PANTHER" id="PTHR41775:SF1">
    <property type="entry name" value="PEPTIDASE M6-LIKE DOMAIN-CONTAINING PROTEIN"/>
    <property type="match status" value="1"/>
</dbReference>
<keyword evidence="3" id="KW-1185">Reference proteome</keyword>
<feature type="signal peptide" evidence="1">
    <location>
        <begin position="1"/>
        <end position="18"/>
    </location>
</feature>
<dbReference type="PANTHER" id="PTHR41775">
    <property type="entry name" value="SECRETED PROTEIN-RELATED"/>
    <property type="match status" value="1"/>
</dbReference>
<proteinExistence type="predicted"/>
<dbReference type="EMBL" id="CAJNOC010000637">
    <property type="protein sequence ID" value="CAF0785799.1"/>
    <property type="molecule type" value="Genomic_DNA"/>
</dbReference>
<evidence type="ECO:0000256" key="1">
    <source>
        <dbReference type="SAM" id="SignalP"/>
    </source>
</evidence>
<reference evidence="2" key="1">
    <citation type="submission" date="2021-02" db="EMBL/GenBank/DDBJ databases">
        <authorList>
            <person name="Nowell W R."/>
        </authorList>
    </citation>
    <scope>NUCLEOTIDE SEQUENCE</scope>
    <source>
        <strain evidence="2">Ploen Becks lab</strain>
    </source>
</reference>
<protein>
    <recommendedName>
        <fullName evidence="4">M6 metalloprotease</fullName>
    </recommendedName>
</protein>
<gene>
    <name evidence="2" type="ORF">OXX778_LOCUS5709</name>
</gene>
<dbReference type="Proteomes" id="UP000663879">
    <property type="component" value="Unassembled WGS sequence"/>
</dbReference>
<evidence type="ECO:0000313" key="2">
    <source>
        <dbReference type="EMBL" id="CAF0785799.1"/>
    </source>
</evidence>
<dbReference type="AlphaFoldDB" id="A0A813RQU3"/>
<evidence type="ECO:0008006" key="4">
    <source>
        <dbReference type="Google" id="ProtNLM"/>
    </source>
</evidence>
<dbReference type="OrthoDB" id="3941110at2759"/>
<name>A0A813RQU3_9BILA</name>
<feature type="chain" id="PRO_5032781620" description="M6 metalloprotease" evidence="1">
    <location>
        <begin position="19"/>
        <end position="369"/>
    </location>
</feature>
<accession>A0A813RQU3</accession>